<gene>
    <name evidence="5" type="primary">ORF137981</name>
</gene>
<dbReference type="EMBL" id="HACG01036741">
    <property type="protein sequence ID" value="CEK83606.1"/>
    <property type="molecule type" value="Transcribed_RNA"/>
</dbReference>
<dbReference type="GO" id="GO:0048038">
    <property type="term" value="F:quinone binding"/>
    <property type="evidence" value="ECO:0007669"/>
    <property type="project" value="TreeGrafter"/>
</dbReference>
<feature type="region of interest" description="Disordered" evidence="3">
    <location>
        <begin position="190"/>
        <end position="229"/>
    </location>
</feature>
<dbReference type="AlphaFoldDB" id="A0A0B7AUB6"/>
<name>A0A0B7AUB6_9EUPU</name>
<dbReference type="InterPro" id="IPR011032">
    <property type="entry name" value="GroES-like_sf"/>
</dbReference>
<keyword evidence="2" id="KW-0560">Oxidoreductase</keyword>
<dbReference type="PANTHER" id="PTHR48106">
    <property type="entry name" value="QUINONE OXIDOREDUCTASE PIG3-RELATED"/>
    <property type="match status" value="1"/>
</dbReference>
<dbReference type="InterPro" id="IPR013154">
    <property type="entry name" value="ADH-like_N"/>
</dbReference>
<dbReference type="InterPro" id="IPR020843">
    <property type="entry name" value="ER"/>
</dbReference>
<dbReference type="GO" id="GO:0003960">
    <property type="term" value="F:quinone reductase (NADPH) activity"/>
    <property type="evidence" value="ECO:0007669"/>
    <property type="project" value="TreeGrafter"/>
</dbReference>
<dbReference type="GO" id="GO:0070402">
    <property type="term" value="F:NADPH binding"/>
    <property type="evidence" value="ECO:0007669"/>
    <property type="project" value="TreeGrafter"/>
</dbReference>
<keyword evidence="1" id="KW-0521">NADP</keyword>
<dbReference type="InterPro" id="IPR036291">
    <property type="entry name" value="NAD(P)-bd_dom_sf"/>
</dbReference>
<dbReference type="Gene3D" id="3.90.180.10">
    <property type="entry name" value="Medium-chain alcohol dehydrogenases, catalytic domain"/>
    <property type="match status" value="1"/>
</dbReference>
<sequence length="594" mass="64124">MGPPDWWQEYEARKESGGTSSNSDISSVIEVTTMYLGGKKDMTVSMTSSTTTAVTTPSTSVTTAAQEIYLSIENPLQRRQSSPSLVMKESAEEDDILLELATGLESSRILHKSASCKSADLDIQNLGDIRQSKKSHRSAWGRVKDIIHTRRDSIKKKPKRGKSGVDSEETSEIDVEAMLEEHWRSDVFDEGLTGRSTPKSSPMVIRQQSTKGTSDTSLGASTSLHKMSPSKGPIFHLGSSPANKDMVTLLDTTSSNCEVKRMQAVQHTPGGPDKLFIATVPLPEPNENEVRIKVYASAINRADTLQRRGLYPPLPGVTDVLGLEAAGVIDKVGPGCPKSITVGQRVCALLPGGGNAEYVTCRNEQVIQIPAGLTFLQAAAIPEVWLTAYQLLYFVGKLTKDDTVLIHAGGSGVGTAAVQLVKQAGATSIVTAGSQDKIDFAISLGAQAGINYKDGSFGEKVLKLTNDKGVNLILDCVGASMYDDNLKSLSVDGRWVNYGLLGGPLVNADLSKLLSKRVHLLFSTLRVRSVPYKASLVHDFAKLSSQLFANGTFQPVIYKVFQLSEIAQAHILMESNENLGKIVLKVRDDDSEEK</sequence>
<feature type="region of interest" description="Disordered" evidence="3">
    <location>
        <begin position="150"/>
        <end position="171"/>
    </location>
</feature>
<dbReference type="NCBIfam" id="TIGR02824">
    <property type="entry name" value="quinone_pig3"/>
    <property type="match status" value="1"/>
</dbReference>
<feature type="region of interest" description="Disordered" evidence="3">
    <location>
        <begin position="1"/>
        <end position="25"/>
    </location>
</feature>
<dbReference type="PANTHER" id="PTHR48106:SF18">
    <property type="entry name" value="QUINONE OXIDOREDUCTASE PIG3"/>
    <property type="match status" value="1"/>
</dbReference>
<evidence type="ECO:0000256" key="3">
    <source>
        <dbReference type="SAM" id="MobiDB-lite"/>
    </source>
</evidence>
<accession>A0A0B7AUB6</accession>
<evidence type="ECO:0000256" key="1">
    <source>
        <dbReference type="ARBA" id="ARBA00022857"/>
    </source>
</evidence>
<dbReference type="SUPFAM" id="SSF50129">
    <property type="entry name" value="GroES-like"/>
    <property type="match status" value="1"/>
</dbReference>
<evidence type="ECO:0000313" key="5">
    <source>
        <dbReference type="EMBL" id="CEK83606.1"/>
    </source>
</evidence>
<evidence type="ECO:0000259" key="4">
    <source>
        <dbReference type="SMART" id="SM00829"/>
    </source>
</evidence>
<protein>
    <recommendedName>
        <fullName evidence="4">Enoyl reductase (ER) domain-containing protein</fullName>
    </recommendedName>
</protein>
<dbReference type="InterPro" id="IPR014189">
    <property type="entry name" value="Quinone_OxRdtase_PIG3"/>
</dbReference>
<dbReference type="Pfam" id="PF00107">
    <property type="entry name" value="ADH_zinc_N"/>
    <property type="match status" value="1"/>
</dbReference>
<feature type="domain" description="Enoyl reductase (ER)" evidence="4">
    <location>
        <begin position="270"/>
        <end position="584"/>
    </location>
</feature>
<proteinExistence type="predicted"/>
<dbReference type="Gene3D" id="3.40.50.720">
    <property type="entry name" value="NAD(P)-binding Rossmann-like Domain"/>
    <property type="match status" value="1"/>
</dbReference>
<organism evidence="5">
    <name type="scientific">Arion vulgaris</name>
    <dbReference type="NCBI Taxonomy" id="1028688"/>
    <lineage>
        <taxon>Eukaryota</taxon>
        <taxon>Metazoa</taxon>
        <taxon>Spiralia</taxon>
        <taxon>Lophotrochozoa</taxon>
        <taxon>Mollusca</taxon>
        <taxon>Gastropoda</taxon>
        <taxon>Heterobranchia</taxon>
        <taxon>Euthyneura</taxon>
        <taxon>Panpulmonata</taxon>
        <taxon>Eupulmonata</taxon>
        <taxon>Stylommatophora</taxon>
        <taxon>Helicina</taxon>
        <taxon>Arionoidea</taxon>
        <taxon>Arionidae</taxon>
        <taxon>Arion</taxon>
    </lineage>
</organism>
<dbReference type="SMART" id="SM00829">
    <property type="entry name" value="PKS_ER"/>
    <property type="match status" value="1"/>
</dbReference>
<dbReference type="InterPro" id="IPR013149">
    <property type="entry name" value="ADH-like_C"/>
</dbReference>
<dbReference type="CDD" id="cd05276">
    <property type="entry name" value="p53_inducible_oxidoreductase"/>
    <property type="match status" value="1"/>
</dbReference>
<feature type="compositionally biased region" description="Polar residues" evidence="3">
    <location>
        <begin position="194"/>
        <end position="225"/>
    </location>
</feature>
<feature type="compositionally biased region" description="Basic residues" evidence="3">
    <location>
        <begin position="153"/>
        <end position="162"/>
    </location>
</feature>
<dbReference type="SUPFAM" id="SSF51735">
    <property type="entry name" value="NAD(P)-binding Rossmann-fold domains"/>
    <property type="match status" value="1"/>
</dbReference>
<evidence type="ECO:0000256" key="2">
    <source>
        <dbReference type="ARBA" id="ARBA00023002"/>
    </source>
</evidence>
<reference evidence="5" key="1">
    <citation type="submission" date="2014-12" db="EMBL/GenBank/DDBJ databases">
        <title>Insight into the proteome of Arion vulgaris.</title>
        <authorList>
            <person name="Aradska J."/>
            <person name="Bulat T."/>
            <person name="Smidak R."/>
            <person name="Sarate P."/>
            <person name="Gangsoo J."/>
            <person name="Sialana F."/>
            <person name="Bilban M."/>
            <person name="Lubec G."/>
        </authorList>
    </citation>
    <scope>NUCLEOTIDE SEQUENCE</scope>
    <source>
        <tissue evidence="5">Skin</tissue>
    </source>
</reference>
<dbReference type="Pfam" id="PF08240">
    <property type="entry name" value="ADH_N"/>
    <property type="match status" value="1"/>
</dbReference>